<accession>A0A4Q7PB96</accession>
<dbReference type="Proteomes" id="UP000292209">
    <property type="component" value="Unassembled WGS sequence"/>
</dbReference>
<dbReference type="AlphaFoldDB" id="A0A4Q7PB96"/>
<comment type="caution">
    <text evidence="1">The sequence shown here is derived from an EMBL/GenBank/DDBJ whole genome shotgun (WGS) entry which is preliminary data.</text>
</comment>
<organism evidence="1 2">
    <name type="scientific">Cecembia calidifontis</name>
    <dbReference type="NCBI Taxonomy" id="1187080"/>
    <lineage>
        <taxon>Bacteria</taxon>
        <taxon>Pseudomonadati</taxon>
        <taxon>Bacteroidota</taxon>
        <taxon>Cytophagia</taxon>
        <taxon>Cytophagales</taxon>
        <taxon>Cyclobacteriaceae</taxon>
        <taxon>Cecembia</taxon>
    </lineage>
</organism>
<dbReference type="EMBL" id="SGXG01000001">
    <property type="protein sequence ID" value="RZS96948.1"/>
    <property type="molecule type" value="Genomic_DNA"/>
</dbReference>
<sequence length="53" mass="6305">MKKLIALFSILFGFESYSQQTANYDENLISEDWKKFLDFTDLQFGKPLRHDSK</sequence>
<evidence type="ECO:0000313" key="2">
    <source>
        <dbReference type="Proteomes" id="UP000292209"/>
    </source>
</evidence>
<evidence type="ECO:0000313" key="1">
    <source>
        <dbReference type="EMBL" id="RZS96948.1"/>
    </source>
</evidence>
<name>A0A4Q7PB96_9BACT</name>
<dbReference type="RefSeq" id="WP_165389766.1">
    <property type="nucleotide sequence ID" value="NZ_SGXG01000001.1"/>
</dbReference>
<reference evidence="1 2" key="1">
    <citation type="submission" date="2019-02" db="EMBL/GenBank/DDBJ databases">
        <title>Genomic Encyclopedia of Archaeal and Bacterial Type Strains, Phase II (KMG-II): from individual species to whole genera.</title>
        <authorList>
            <person name="Goeker M."/>
        </authorList>
    </citation>
    <scope>NUCLEOTIDE SEQUENCE [LARGE SCALE GENOMIC DNA]</scope>
    <source>
        <strain evidence="1 2">DSM 21411</strain>
    </source>
</reference>
<gene>
    <name evidence="1" type="ORF">BC751_2544</name>
</gene>
<proteinExistence type="predicted"/>
<keyword evidence="2" id="KW-1185">Reference proteome</keyword>
<protein>
    <submittedName>
        <fullName evidence="1">Uncharacterized protein</fullName>
    </submittedName>
</protein>